<reference evidence="7" key="1">
    <citation type="journal article" date="2019" name="Int. J. Syst. Evol. Microbiol.">
        <title>The Global Catalogue of Microorganisms (GCM) 10K type strain sequencing project: providing services to taxonomists for standard genome sequencing and annotation.</title>
        <authorList>
            <consortium name="The Broad Institute Genomics Platform"/>
            <consortium name="The Broad Institute Genome Sequencing Center for Infectious Disease"/>
            <person name="Wu L."/>
            <person name="Ma J."/>
        </authorList>
    </citation>
    <scope>NUCLEOTIDE SEQUENCE [LARGE SCALE GENOMIC DNA]</scope>
    <source>
        <strain evidence="7">KACC 14058</strain>
    </source>
</reference>
<evidence type="ECO:0000313" key="7">
    <source>
        <dbReference type="Proteomes" id="UP001595880"/>
    </source>
</evidence>
<feature type="DNA-binding region" description="H-T-H motif" evidence="4">
    <location>
        <begin position="23"/>
        <end position="42"/>
    </location>
</feature>
<comment type="caution">
    <text evidence="4">Lacks conserved residue(s) required for the propagation of feature annotation.</text>
</comment>
<dbReference type="EC" id="6.3.4.15" evidence="4"/>
<dbReference type="InterPro" id="IPR011991">
    <property type="entry name" value="ArsR-like_HTH"/>
</dbReference>
<keyword evidence="2 4" id="KW-0238">DNA-binding</keyword>
<dbReference type="GO" id="GO:0004077">
    <property type="term" value="F:biotin--[biotin carboxyl-carrier protein] ligase activity"/>
    <property type="evidence" value="ECO:0007669"/>
    <property type="project" value="UniProtKB-EC"/>
</dbReference>
<dbReference type="Pfam" id="PF08279">
    <property type="entry name" value="HTH_11"/>
    <property type="match status" value="1"/>
</dbReference>
<dbReference type="PANTHER" id="PTHR12835:SF5">
    <property type="entry name" value="BIOTIN--PROTEIN LIGASE"/>
    <property type="match status" value="1"/>
</dbReference>
<comment type="similarity">
    <text evidence="4">Belongs to the biotin--protein ligase family.</text>
</comment>
<dbReference type="PROSITE" id="PS51733">
    <property type="entry name" value="BPL_LPL_CATALYTIC"/>
    <property type="match status" value="1"/>
</dbReference>
<dbReference type="Pfam" id="PF02237">
    <property type="entry name" value="BPL_C"/>
    <property type="match status" value="1"/>
</dbReference>
<feature type="domain" description="BPL/LPL catalytic" evidence="5">
    <location>
        <begin position="66"/>
        <end position="262"/>
    </location>
</feature>
<comment type="caution">
    <text evidence="6">The sequence shown here is derived from an EMBL/GenBank/DDBJ whole genome shotgun (WGS) entry which is preliminary data.</text>
</comment>
<dbReference type="HAMAP" id="MF_00978">
    <property type="entry name" value="Bifunct_BirA"/>
    <property type="match status" value="1"/>
</dbReference>
<name>A0ABV8VX82_9BACI</name>
<dbReference type="EMBL" id="JBHSDV010000001">
    <property type="protein sequence ID" value="MFC4387640.1"/>
    <property type="molecule type" value="Genomic_DNA"/>
</dbReference>
<keyword evidence="4" id="KW-0067">ATP-binding</keyword>
<proteinExistence type="inferred from homology"/>
<dbReference type="Pfam" id="PF03099">
    <property type="entry name" value="BPL_LplA_LipB"/>
    <property type="match status" value="1"/>
</dbReference>
<dbReference type="SUPFAM" id="SSF46785">
    <property type="entry name" value="Winged helix' DNA-binding domain"/>
    <property type="match status" value="1"/>
</dbReference>
<keyword evidence="1 4" id="KW-0436">Ligase</keyword>
<dbReference type="Gene3D" id="1.10.10.10">
    <property type="entry name" value="Winged helix-like DNA-binding domain superfamily/Winged helix DNA-binding domain"/>
    <property type="match status" value="1"/>
</dbReference>
<dbReference type="NCBIfam" id="TIGR00121">
    <property type="entry name" value="birA_ligase"/>
    <property type="match status" value="1"/>
</dbReference>
<organism evidence="6 7">
    <name type="scientific">Gracilibacillus marinus</name>
    <dbReference type="NCBI Taxonomy" id="630535"/>
    <lineage>
        <taxon>Bacteria</taxon>
        <taxon>Bacillati</taxon>
        <taxon>Bacillota</taxon>
        <taxon>Bacilli</taxon>
        <taxon>Bacillales</taxon>
        <taxon>Bacillaceae</taxon>
        <taxon>Gracilibacillus</taxon>
    </lineage>
</organism>
<evidence type="ECO:0000256" key="2">
    <source>
        <dbReference type="ARBA" id="ARBA00023125"/>
    </source>
</evidence>
<feature type="binding site" evidence="4">
    <location>
        <begin position="122"/>
        <end position="124"/>
    </location>
    <ligand>
        <name>biotin</name>
        <dbReference type="ChEBI" id="CHEBI:57586"/>
    </ligand>
</feature>
<keyword evidence="4" id="KW-0804">Transcription</keyword>
<dbReference type="SUPFAM" id="SSF55681">
    <property type="entry name" value="Class II aaRS and biotin synthetases"/>
    <property type="match status" value="1"/>
</dbReference>
<protein>
    <recommendedName>
        <fullName evidence="4">Bifunctional ligase/repressor BirA</fullName>
    </recommendedName>
    <alternativeName>
        <fullName evidence="4">Biotin--[acetyl-CoA-carboxylase] ligase</fullName>
        <ecNumber evidence="4">6.3.4.15</ecNumber>
    </alternativeName>
    <alternativeName>
        <fullName evidence="4">Biotin--protein ligase</fullName>
    </alternativeName>
    <alternativeName>
        <fullName evidence="4">Biotin-[acetyl-CoA carboxylase] synthetase</fullName>
    </alternativeName>
</protein>
<evidence type="ECO:0000259" key="5">
    <source>
        <dbReference type="PROSITE" id="PS51733"/>
    </source>
</evidence>
<evidence type="ECO:0000256" key="3">
    <source>
        <dbReference type="ARBA" id="ARBA00023267"/>
    </source>
</evidence>
<dbReference type="RefSeq" id="WP_390197766.1">
    <property type="nucleotide sequence ID" value="NZ_JBHSDV010000001.1"/>
</dbReference>
<feature type="binding site" evidence="4">
    <location>
        <position position="189"/>
    </location>
    <ligand>
        <name>biotin</name>
        <dbReference type="ChEBI" id="CHEBI:57586"/>
    </ligand>
</feature>
<keyword evidence="4" id="KW-0547">Nucleotide-binding</keyword>
<dbReference type="InterPro" id="IPR004408">
    <property type="entry name" value="Biotin_CoA_COase_ligase"/>
</dbReference>
<dbReference type="InterPro" id="IPR030855">
    <property type="entry name" value="Bifunct_BirA"/>
</dbReference>
<keyword evidence="4" id="KW-0805">Transcription regulation</keyword>
<comment type="catalytic activity">
    <reaction evidence="4">
        <text>biotin + L-lysyl-[protein] + ATP = N(6)-biotinyl-L-lysyl-[protein] + AMP + diphosphate + H(+)</text>
        <dbReference type="Rhea" id="RHEA:11756"/>
        <dbReference type="Rhea" id="RHEA-COMP:9752"/>
        <dbReference type="Rhea" id="RHEA-COMP:10505"/>
        <dbReference type="ChEBI" id="CHEBI:15378"/>
        <dbReference type="ChEBI" id="CHEBI:29969"/>
        <dbReference type="ChEBI" id="CHEBI:30616"/>
        <dbReference type="ChEBI" id="CHEBI:33019"/>
        <dbReference type="ChEBI" id="CHEBI:57586"/>
        <dbReference type="ChEBI" id="CHEBI:83144"/>
        <dbReference type="ChEBI" id="CHEBI:456215"/>
        <dbReference type="EC" id="6.3.4.15"/>
    </reaction>
</comment>
<comment type="function">
    <text evidence="4">Acts both as a biotin--[acetyl-CoA-carboxylase] ligase and a repressor.</text>
</comment>
<feature type="binding site" evidence="4">
    <location>
        <position position="118"/>
    </location>
    <ligand>
        <name>biotin</name>
        <dbReference type="ChEBI" id="CHEBI:57586"/>
    </ligand>
</feature>
<evidence type="ECO:0000256" key="4">
    <source>
        <dbReference type="HAMAP-Rule" id="MF_00978"/>
    </source>
</evidence>
<dbReference type="InterPro" id="IPR036390">
    <property type="entry name" value="WH_DNA-bd_sf"/>
</dbReference>
<dbReference type="Gene3D" id="2.30.30.100">
    <property type="match status" value="1"/>
</dbReference>
<dbReference type="InterPro" id="IPR036388">
    <property type="entry name" value="WH-like_DNA-bd_sf"/>
</dbReference>
<sequence>MRDNIRTQIIQVLANNGDMFISGQELSNRLHVSRTAIWKHMKELEKDGYIFEALPRKGYRLISKPSSMNETSLKWDLGTNWLGHELVYKEIVTSTQDIAHELAHNGAANGTVVIANEQTKGRGRMQRTWHSQPDGGIWMSVILRPDIPPHQASQLTLFTAISIVETLQQFFDLPFKIKWPNDIFVEDKKIAGILTEMKGELDTIDYMIVGIGINVNQSMNDFSEELQQKASSLAIESNKHTDRLPLVQQLLRCFETSYDTYQQRGFALIKEKWLNYAYKLGESVQIKMPNKEFQGRICGISDDGALLVQYIGEDIKIYSAEILW</sequence>
<dbReference type="CDD" id="cd16442">
    <property type="entry name" value="BPL"/>
    <property type="match status" value="1"/>
</dbReference>
<dbReference type="InterPro" id="IPR045864">
    <property type="entry name" value="aa-tRNA-synth_II/BPL/LPL"/>
</dbReference>
<dbReference type="CDD" id="cd00090">
    <property type="entry name" value="HTH_ARSR"/>
    <property type="match status" value="1"/>
</dbReference>
<accession>A0ABV8VX82</accession>
<dbReference type="PANTHER" id="PTHR12835">
    <property type="entry name" value="BIOTIN PROTEIN LIGASE"/>
    <property type="match status" value="1"/>
</dbReference>
<keyword evidence="3 4" id="KW-0092">Biotin</keyword>
<gene>
    <name evidence="4" type="primary">birA</name>
    <name evidence="6" type="ORF">ACFOZ1_07410</name>
</gene>
<dbReference type="InterPro" id="IPR003142">
    <property type="entry name" value="BPL_C"/>
</dbReference>
<keyword evidence="4" id="KW-0678">Repressor</keyword>
<dbReference type="InterPro" id="IPR004143">
    <property type="entry name" value="BPL_LPL_catalytic"/>
</dbReference>
<dbReference type="Gene3D" id="3.30.930.10">
    <property type="entry name" value="Bira Bifunctional Protein, Domain 2"/>
    <property type="match status" value="1"/>
</dbReference>
<evidence type="ECO:0000313" key="6">
    <source>
        <dbReference type="EMBL" id="MFC4387640.1"/>
    </source>
</evidence>
<dbReference type="Proteomes" id="UP001595880">
    <property type="component" value="Unassembled WGS sequence"/>
</dbReference>
<keyword evidence="7" id="KW-1185">Reference proteome</keyword>
<dbReference type="InterPro" id="IPR013196">
    <property type="entry name" value="HTH_11"/>
</dbReference>
<evidence type="ECO:0000256" key="1">
    <source>
        <dbReference type="ARBA" id="ARBA00022598"/>
    </source>
</evidence>